<dbReference type="SUPFAM" id="SSF51735">
    <property type="entry name" value="NAD(P)-binding Rossmann-fold domains"/>
    <property type="match status" value="1"/>
</dbReference>
<dbReference type="InterPro" id="IPR002347">
    <property type="entry name" value="SDR_fam"/>
</dbReference>
<dbReference type="GO" id="GO:0016491">
    <property type="term" value="F:oxidoreductase activity"/>
    <property type="evidence" value="ECO:0007669"/>
    <property type="project" value="UniProtKB-KW"/>
</dbReference>
<gene>
    <name evidence="4" type="ORF">ACFSW7_05575</name>
</gene>
<dbReference type="InterPro" id="IPR020904">
    <property type="entry name" value="Sc_DH/Rdtase_CS"/>
</dbReference>
<dbReference type="InterPro" id="IPR057326">
    <property type="entry name" value="KR_dom"/>
</dbReference>
<feature type="domain" description="Ketoreductase" evidence="3">
    <location>
        <begin position="2"/>
        <end position="180"/>
    </location>
</feature>
<proteinExistence type="inferred from homology"/>
<evidence type="ECO:0000313" key="4">
    <source>
        <dbReference type="EMBL" id="MFD2757844.1"/>
    </source>
</evidence>
<protein>
    <submittedName>
        <fullName evidence="4">SDR family NAD(P)-dependent oxidoreductase</fullName>
        <ecNumber evidence="4">1.1.1.-</ecNumber>
    </submittedName>
</protein>
<accession>A0ABW5UWN7</accession>
<dbReference type="PRINTS" id="PR00081">
    <property type="entry name" value="GDHRDH"/>
</dbReference>
<comment type="caution">
    <text evidence="4">The sequence shown here is derived from an EMBL/GenBank/DDBJ whole genome shotgun (WGS) entry which is preliminary data.</text>
</comment>
<dbReference type="Proteomes" id="UP001597492">
    <property type="component" value="Unassembled WGS sequence"/>
</dbReference>
<dbReference type="EC" id="1.1.1.-" evidence="4"/>
<keyword evidence="2 4" id="KW-0560">Oxidoreductase</keyword>
<evidence type="ECO:0000256" key="1">
    <source>
        <dbReference type="ARBA" id="ARBA00006484"/>
    </source>
</evidence>
<dbReference type="PRINTS" id="PR00080">
    <property type="entry name" value="SDRFAMILY"/>
</dbReference>
<evidence type="ECO:0000313" key="5">
    <source>
        <dbReference type="Proteomes" id="UP001597492"/>
    </source>
</evidence>
<dbReference type="Gene3D" id="3.40.50.720">
    <property type="entry name" value="NAD(P)-binding Rossmann-like Domain"/>
    <property type="match status" value="1"/>
</dbReference>
<comment type="similarity">
    <text evidence="1">Belongs to the short-chain dehydrogenases/reductases (SDR) family.</text>
</comment>
<dbReference type="SMART" id="SM00822">
    <property type="entry name" value="PKS_KR"/>
    <property type="match status" value="1"/>
</dbReference>
<dbReference type="InterPro" id="IPR036291">
    <property type="entry name" value="NAD(P)-bd_dom_sf"/>
</dbReference>
<evidence type="ECO:0000259" key="3">
    <source>
        <dbReference type="SMART" id="SM00822"/>
    </source>
</evidence>
<reference evidence="5" key="1">
    <citation type="journal article" date="2019" name="Int. J. Syst. Evol. Microbiol.">
        <title>The Global Catalogue of Microorganisms (GCM) 10K type strain sequencing project: providing services to taxonomists for standard genome sequencing and annotation.</title>
        <authorList>
            <consortium name="The Broad Institute Genomics Platform"/>
            <consortium name="The Broad Institute Genome Sequencing Center for Infectious Disease"/>
            <person name="Wu L."/>
            <person name="Ma J."/>
        </authorList>
    </citation>
    <scope>NUCLEOTIDE SEQUENCE [LARGE SCALE GENOMIC DNA]</scope>
    <source>
        <strain evidence="5">TISTR 1514</strain>
    </source>
</reference>
<dbReference type="PANTHER" id="PTHR42760:SF133">
    <property type="entry name" value="3-OXOACYL-[ACYL-CARRIER-PROTEIN] REDUCTASE"/>
    <property type="match status" value="1"/>
</dbReference>
<keyword evidence="5" id="KW-1185">Reference proteome</keyword>
<dbReference type="EMBL" id="JBHUNE010000003">
    <property type="protein sequence ID" value="MFD2757844.1"/>
    <property type="molecule type" value="Genomic_DNA"/>
</dbReference>
<dbReference type="PROSITE" id="PS00061">
    <property type="entry name" value="ADH_SHORT"/>
    <property type="match status" value="1"/>
</dbReference>
<dbReference type="Pfam" id="PF13561">
    <property type="entry name" value="adh_short_C2"/>
    <property type="match status" value="1"/>
</dbReference>
<dbReference type="PANTHER" id="PTHR42760">
    <property type="entry name" value="SHORT-CHAIN DEHYDROGENASES/REDUCTASES FAMILY MEMBER"/>
    <property type="match status" value="1"/>
</dbReference>
<organism evidence="4 5">
    <name type="scientific">Gulosibacter faecalis</name>
    <dbReference type="NCBI Taxonomy" id="272240"/>
    <lineage>
        <taxon>Bacteria</taxon>
        <taxon>Bacillati</taxon>
        <taxon>Actinomycetota</taxon>
        <taxon>Actinomycetes</taxon>
        <taxon>Micrococcales</taxon>
        <taxon>Microbacteriaceae</taxon>
        <taxon>Gulosibacter</taxon>
    </lineage>
</organism>
<dbReference type="CDD" id="cd05233">
    <property type="entry name" value="SDR_c"/>
    <property type="match status" value="1"/>
</dbReference>
<sequence>MKSAIVTGSTSGIGRATALRLHERGYGVVFNGYRTQQQGDDIVDQLGERAAYVDGDIGDPTVAARLRGRALENFGRLDLVVNNAGIAKPIPHPDLQAVDDEFWDAVMRTNLKGPWNLVRACADALAETKGQVINVASIAGLSVDGSSIPYAISKAGVIHMTKLLAVALGPNVRVNAIAPGYVDTPLTNSWTAARERIVTTAPAGRLGEVEDAAQAILALTDLSYVTGQILAVDGGVSLV</sequence>
<dbReference type="RefSeq" id="WP_019618168.1">
    <property type="nucleotide sequence ID" value="NZ_JBHUNE010000003.1"/>
</dbReference>
<name>A0ABW5UWN7_9MICO</name>
<evidence type="ECO:0000256" key="2">
    <source>
        <dbReference type="ARBA" id="ARBA00023002"/>
    </source>
</evidence>